<evidence type="ECO:0000259" key="8">
    <source>
        <dbReference type="PROSITE" id="PS51855"/>
    </source>
</evidence>
<comment type="pathway">
    <text evidence="1">Purine metabolism; IMP biosynthesis via de novo pathway; IMP from 5-formamido-1-(5-phospho-D-ribosyl)imidazole-4-carboxamide: step 1/1.</text>
</comment>
<proteinExistence type="inferred from homology"/>
<dbReference type="InterPro" id="IPR002695">
    <property type="entry name" value="PurH-like"/>
</dbReference>
<dbReference type="Gene3D" id="3.40.140.20">
    <property type="match status" value="2"/>
</dbReference>
<evidence type="ECO:0000256" key="5">
    <source>
        <dbReference type="ARBA" id="ARBA00022755"/>
    </source>
</evidence>
<keyword evidence="4 9" id="KW-0808">Transferase</keyword>
<dbReference type="SMART" id="SM00851">
    <property type="entry name" value="MGS"/>
    <property type="match status" value="1"/>
</dbReference>
<dbReference type="SUPFAM" id="SSF52335">
    <property type="entry name" value="Methylglyoxal synthase-like"/>
    <property type="match status" value="1"/>
</dbReference>
<organism evidence="9">
    <name type="scientific">mine drainage metagenome</name>
    <dbReference type="NCBI Taxonomy" id="410659"/>
    <lineage>
        <taxon>unclassified sequences</taxon>
        <taxon>metagenomes</taxon>
        <taxon>ecological metagenomes</taxon>
    </lineage>
</organism>
<dbReference type="AlphaFoldDB" id="T0YHF3"/>
<dbReference type="GO" id="GO:0005829">
    <property type="term" value="C:cytosol"/>
    <property type="evidence" value="ECO:0007669"/>
    <property type="project" value="TreeGrafter"/>
</dbReference>
<dbReference type="PIRSF" id="PIRSF000414">
    <property type="entry name" value="AICARFT_IMPCHas"/>
    <property type="match status" value="1"/>
</dbReference>
<dbReference type="GO" id="GO:0006189">
    <property type="term" value="P:'de novo' IMP biosynthetic process"/>
    <property type="evidence" value="ECO:0007669"/>
    <property type="project" value="UniProtKB-UniPathway"/>
</dbReference>
<keyword evidence="7" id="KW-0511">Multifunctional enzyme</keyword>
<evidence type="ECO:0000313" key="9">
    <source>
        <dbReference type="EMBL" id="EQD31277.1"/>
    </source>
</evidence>
<comment type="similarity">
    <text evidence="3">Belongs to the PurH family.</text>
</comment>
<evidence type="ECO:0000256" key="4">
    <source>
        <dbReference type="ARBA" id="ARBA00022679"/>
    </source>
</evidence>
<dbReference type="InterPro" id="IPR036914">
    <property type="entry name" value="MGS-like_dom_sf"/>
</dbReference>
<dbReference type="InterPro" id="IPR024051">
    <property type="entry name" value="AICAR_Tfase_dup_dom_sf"/>
</dbReference>
<dbReference type="SUPFAM" id="SSF53927">
    <property type="entry name" value="Cytidine deaminase-like"/>
    <property type="match status" value="1"/>
</dbReference>
<evidence type="ECO:0000256" key="7">
    <source>
        <dbReference type="ARBA" id="ARBA00023268"/>
    </source>
</evidence>
<comment type="caution">
    <text evidence="9">The sequence shown here is derived from an EMBL/GenBank/DDBJ whole genome shotgun (WGS) entry which is preliminary data.</text>
</comment>
<name>T0YHF3_9ZZZZ</name>
<dbReference type="CDD" id="cd01421">
    <property type="entry name" value="IMPCH"/>
    <property type="match status" value="1"/>
</dbReference>
<dbReference type="Pfam" id="PF02142">
    <property type="entry name" value="MGS"/>
    <property type="match status" value="1"/>
</dbReference>
<keyword evidence="5" id="KW-0658">Purine biosynthesis</keyword>
<reference evidence="9" key="1">
    <citation type="submission" date="2013-08" db="EMBL/GenBank/DDBJ databases">
        <authorList>
            <person name="Mendez C."/>
            <person name="Richter M."/>
            <person name="Ferrer M."/>
            <person name="Sanchez J."/>
        </authorList>
    </citation>
    <scope>NUCLEOTIDE SEQUENCE</scope>
</reference>
<evidence type="ECO:0000256" key="3">
    <source>
        <dbReference type="ARBA" id="ARBA00007667"/>
    </source>
</evidence>
<comment type="pathway">
    <text evidence="2">Purine metabolism; IMP biosynthesis via de novo pathway; 5-formamido-1-(5-phospho-D-ribosyl)imidazole-4-carboxamide from 5-amino-1-(5-phospho-D-ribosyl)imidazole-4-carboxamide (10-formyl THF route): step 1/1.</text>
</comment>
<dbReference type="GO" id="GO:0003937">
    <property type="term" value="F:IMP cyclohydrolase activity"/>
    <property type="evidence" value="ECO:0007669"/>
    <property type="project" value="InterPro"/>
</dbReference>
<dbReference type="NCBIfam" id="NF002049">
    <property type="entry name" value="PRK00881.1"/>
    <property type="match status" value="1"/>
</dbReference>
<dbReference type="PANTHER" id="PTHR11692:SF0">
    <property type="entry name" value="BIFUNCTIONAL PURINE BIOSYNTHESIS PROTEIN ATIC"/>
    <property type="match status" value="1"/>
</dbReference>
<dbReference type="InterPro" id="IPR011607">
    <property type="entry name" value="MGS-like_dom"/>
</dbReference>
<reference evidence="9" key="2">
    <citation type="journal article" date="2014" name="ISME J.">
        <title>Microbial stratification in low pH oxic and suboxic macroscopic growths along an acid mine drainage.</title>
        <authorList>
            <person name="Mendez-Garcia C."/>
            <person name="Mesa V."/>
            <person name="Sprenger R.R."/>
            <person name="Richter M."/>
            <person name="Diez M.S."/>
            <person name="Solano J."/>
            <person name="Bargiela R."/>
            <person name="Golyshina O.V."/>
            <person name="Manteca A."/>
            <person name="Ramos J.L."/>
            <person name="Gallego J.R."/>
            <person name="Llorente I."/>
            <person name="Martins Dos Santos V.A."/>
            <person name="Jensen O.N."/>
            <person name="Pelaez A.I."/>
            <person name="Sanchez J."/>
            <person name="Ferrer M."/>
        </authorList>
    </citation>
    <scope>NUCLEOTIDE SEQUENCE</scope>
</reference>
<dbReference type="PROSITE" id="PS51855">
    <property type="entry name" value="MGS"/>
    <property type="match status" value="1"/>
</dbReference>
<sequence length="501" mass="54679">MNILASVFEKKGLDSFLGKIIRKGDIVYATGKTAEFLNSSGIDAVSTSSLSGFDELLGGRVKTLVPSIFAGILSNRDPKSNDELKALKFPLFDMVVSNLYPFRDASRTGDLGAMIENIDIGGVSLIRAAAKNYAHVTVITGPDEYGRVSQVIALNGSVPLKMREELAVKAFAVAAQYDIEIYNSLTQKLLPEKRMENLFLSFQDGIRLRYGENPDQEAFMYHGTDGLGIPNALQMSGKELSYNNILDSNAAYETAIEFEDPTVVIVKHLTPCGVASSGKLSEAYKKAFEADPESAYGFVMSSNREIDHDTASIIAKNFAEVVVAPSYSQEAFEILRKRKNLRILRSNFTPDMSMRIRSVSGGILAQTPLRAMPIQPELKTAVGASPEAMEDLIFAWKVVAHSRSNAIVLAKSRTVTGMGSGQTSRVRALKIAGELAGKKAEGSVLASDAYFPFADSVEEARRLGIRAIIQPGGSIRDEEVIKKCEEYSIPLYFTGKRVFLH</sequence>
<dbReference type="HAMAP" id="MF_00139">
    <property type="entry name" value="PurH"/>
    <property type="match status" value="1"/>
</dbReference>
<accession>T0YHF3</accession>
<dbReference type="Gene3D" id="3.40.50.1380">
    <property type="entry name" value="Methylglyoxal synthase-like domain"/>
    <property type="match status" value="1"/>
</dbReference>
<dbReference type="Pfam" id="PF01808">
    <property type="entry name" value="AICARFT_IMPCHas"/>
    <property type="match status" value="1"/>
</dbReference>
<dbReference type="GO" id="GO:0004643">
    <property type="term" value="F:phosphoribosylaminoimidazolecarboxamide formyltransferase activity"/>
    <property type="evidence" value="ECO:0007669"/>
    <property type="project" value="InterPro"/>
</dbReference>
<protein>
    <submittedName>
        <fullName evidence="9">Bifunctional phosphoribosylaminoimidazolecarboxamide formyltransferase/IMP cyclohydrolase</fullName>
    </submittedName>
</protein>
<dbReference type="SMART" id="SM00798">
    <property type="entry name" value="AICARFT_IMPCHas"/>
    <property type="match status" value="1"/>
</dbReference>
<evidence type="ECO:0000256" key="6">
    <source>
        <dbReference type="ARBA" id="ARBA00022801"/>
    </source>
</evidence>
<keyword evidence="6 9" id="KW-0378">Hydrolase</keyword>
<dbReference type="UniPathway" id="UPA00074">
    <property type="reaction ID" value="UER00133"/>
</dbReference>
<dbReference type="PANTHER" id="PTHR11692">
    <property type="entry name" value="BIFUNCTIONAL PURINE BIOSYNTHESIS PROTEIN PURH"/>
    <property type="match status" value="1"/>
</dbReference>
<dbReference type="InterPro" id="IPR016193">
    <property type="entry name" value="Cytidine_deaminase-like"/>
</dbReference>
<evidence type="ECO:0000256" key="1">
    <source>
        <dbReference type="ARBA" id="ARBA00004844"/>
    </source>
</evidence>
<feature type="domain" description="MGS-like" evidence="8">
    <location>
        <begin position="1"/>
        <end position="140"/>
    </location>
</feature>
<evidence type="ECO:0000256" key="2">
    <source>
        <dbReference type="ARBA" id="ARBA00004954"/>
    </source>
</evidence>
<gene>
    <name evidence="9" type="ORF">B1B_18212</name>
</gene>
<dbReference type="EMBL" id="AUZY01012181">
    <property type="protein sequence ID" value="EQD31277.1"/>
    <property type="molecule type" value="Genomic_DNA"/>
</dbReference>